<organism evidence="1 2">
    <name type="scientific">Aldrovandia affinis</name>
    <dbReference type="NCBI Taxonomy" id="143900"/>
    <lineage>
        <taxon>Eukaryota</taxon>
        <taxon>Metazoa</taxon>
        <taxon>Chordata</taxon>
        <taxon>Craniata</taxon>
        <taxon>Vertebrata</taxon>
        <taxon>Euteleostomi</taxon>
        <taxon>Actinopterygii</taxon>
        <taxon>Neopterygii</taxon>
        <taxon>Teleostei</taxon>
        <taxon>Notacanthiformes</taxon>
        <taxon>Halosauridae</taxon>
        <taxon>Aldrovandia</taxon>
    </lineage>
</organism>
<evidence type="ECO:0000313" key="2">
    <source>
        <dbReference type="Proteomes" id="UP001221898"/>
    </source>
</evidence>
<protein>
    <submittedName>
        <fullName evidence="1">Uncharacterized protein</fullName>
    </submittedName>
</protein>
<dbReference type="Proteomes" id="UP001221898">
    <property type="component" value="Unassembled WGS sequence"/>
</dbReference>
<dbReference type="AlphaFoldDB" id="A0AAD7S5R6"/>
<evidence type="ECO:0000313" key="1">
    <source>
        <dbReference type="EMBL" id="KAJ8396333.1"/>
    </source>
</evidence>
<comment type="caution">
    <text evidence="1">The sequence shown here is derived from an EMBL/GenBank/DDBJ whole genome shotgun (WGS) entry which is preliminary data.</text>
</comment>
<keyword evidence="2" id="KW-1185">Reference proteome</keyword>
<name>A0AAD7S5R6_9TELE</name>
<dbReference type="EMBL" id="JAINUG010000107">
    <property type="protein sequence ID" value="KAJ8396333.1"/>
    <property type="molecule type" value="Genomic_DNA"/>
</dbReference>
<proteinExistence type="predicted"/>
<sequence length="112" mass="12216">MQRHRLARCRSEGRVLLRAERAPALARSLGGDAPRERSPLSNCGGFLKFHFRESPPELGPRSSISVKISASSAFDSVVLDRTAELIFVSLVLRVVVLVELRGPGSDGGSLYR</sequence>
<reference evidence="1" key="1">
    <citation type="journal article" date="2023" name="Science">
        <title>Genome structures resolve the early diversification of teleost fishes.</title>
        <authorList>
            <person name="Parey E."/>
            <person name="Louis A."/>
            <person name="Montfort J."/>
            <person name="Bouchez O."/>
            <person name="Roques C."/>
            <person name="Iampietro C."/>
            <person name="Lluch J."/>
            <person name="Castinel A."/>
            <person name="Donnadieu C."/>
            <person name="Desvignes T."/>
            <person name="Floi Bucao C."/>
            <person name="Jouanno E."/>
            <person name="Wen M."/>
            <person name="Mejri S."/>
            <person name="Dirks R."/>
            <person name="Jansen H."/>
            <person name="Henkel C."/>
            <person name="Chen W.J."/>
            <person name="Zahm M."/>
            <person name="Cabau C."/>
            <person name="Klopp C."/>
            <person name="Thompson A.W."/>
            <person name="Robinson-Rechavi M."/>
            <person name="Braasch I."/>
            <person name="Lecointre G."/>
            <person name="Bobe J."/>
            <person name="Postlethwait J.H."/>
            <person name="Berthelot C."/>
            <person name="Roest Crollius H."/>
            <person name="Guiguen Y."/>
        </authorList>
    </citation>
    <scope>NUCLEOTIDE SEQUENCE</scope>
    <source>
        <strain evidence="1">NC1722</strain>
    </source>
</reference>
<gene>
    <name evidence="1" type="ORF">AAFF_G00019100</name>
</gene>
<accession>A0AAD7S5R6</accession>